<evidence type="ECO:0000256" key="5">
    <source>
        <dbReference type="ARBA" id="ARBA00022692"/>
    </source>
</evidence>
<feature type="chain" id="PRO_5030776868" evidence="13">
    <location>
        <begin position="25"/>
        <end position="732"/>
    </location>
</feature>
<dbReference type="InterPro" id="IPR039426">
    <property type="entry name" value="TonB-dep_rcpt-like"/>
</dbReference>
<comment type="similarity">
    <text evidence="11 12">Belongs to the TonB-dependent receptor family.</text>
</comment>
<keyword evidence="8 12" id="KW-0798">TonB box</keyword>
<dbReference type="PANTHER" id="PTHR32552:SF81">
    <property type="entry name" value="TONB-DEPENDENT OUTER MEMBRANE RECEPTOR"/>
    <property type="match status" value="1"/>
</dbReference>
<keyword evidence="16" id="KW-0675">Receptor</keyword>
<evidence type="ECO:0000313" key="17">
    <source>
        <dbReference type="Proteomes" id="UP000571950"/>
    </source>
</evidence>
<keyword evidence="4" id="KW-0410">Iron transport</keyword>
<organism evidence="16 17">
    <name type="scientific">Sphingobium jiangsuense</name>
    <dbReference type="NCBI Taxonomy" id="870476"/>
    <lineage>
        <taxon>Bacteria</taxon>
        <taxon>Pseudomonadati</taxon>
        <taxon>Pseudomonadota</taxon>
        <taxon>Alphaproteobacteria</taxon>
        <taxon>Sphingomonadales</taxon>
        <taxon>Sphingomonadaceae</taxon>
        <taxon>Sphingobium</taxon>
    </lineage>
</organism>
<keyword evidence="5 11" id="KW-0812">Transmembrane</keyword>
<name>A0A7W6BJZ8_9SPHN</name>
<evidence type="ECO:0000256" key="7">
    <source>
        <dbReference type="ARBA" id="ARBA00023065"/>
    </source>
</evidence>
<accession>A0A7W6BJZ8</accession>
<dbReference type="EMBL" id="JACIDT010000021">
    <property type="protein sequence ID" value="MBB3928263.1"/>
    <property type="molecule type" value="Genomic_DNA"/>
</dbReference>
<dbReference type="RefSeq" id="WP_188073552.1">
    <property type="nucleotide sequence ID" value="NZ_BSPS01000011.1"/>
</dbReference>
<keyword evidence="9 11" id="KW-0472">Membrane</keyword>
<proteinExistence type="inferred from homology"/>
<dbReference type="GO" id="GO:0006826">
    <property type="term" value="P:iron ion transport"/>
    <property type="evidence" value="ECO:0007669"/>
    <property type="project" value="UniProtKB-KW"/>
</dbReference>
<keyword evidence="6" id="KW-0408">Iron</keyword>
<dbReference type="CDD" id="cd01347">
    <property type="entry name" value="ligand_gated_channel"/>
    <property type="match status" value="1"/>
</dbReference>
<dbReference type="GO" id="GO:0009279">
    <property type="term" value="C:cell outer membrane"/>
    <property type="evidence" value="ECO:0007669"/>
    <property type="project" value="UniProtKB-SubCell"/>
</dbReference>
<dbReference type="PANTHER" id="PTHR32552">
    <property type="entry name" value="FERRICHROME IRON RECEPTOR-RELATED"/>
    <property type="match status" value="1"/>
</dbReference>
<dbReference type="InterPro" id="IPR036942">
    <property type="entry name" value="Beta-barrel_TonB_sf"/>
</dbReference>
<reference evidence="16 17" key="1">
    <citation type="submission" date="2020-08" db="EMBL/GenBank/DDBJ databases">
        <title>Genomic Encyclopedia of Type Strains, Phase IV (KMG-IV): sequencing the most valuable type-strain genomes for metagenomic binning, comparative biology and taxonomic classification.</title>
        <authorList>
            <person name="Goeker M."/>
        </authorList>
    </citation>
    <scope>NUCLEOTIDE SEQUENCE [LARGE SCALE GENOMIC DNA]</scope>
    <source>
        <strain evidence="16 17">DSM 26189</strain>
    </source>
</reference>
<dbReference type="Gene3D" id="2.40.170.20">
    <property type="entry name" value="TonB-dependent receptor, beta-barrel domain"/>
    <property type="match status" value="1"/>
</dbReference>
<sequence length="732" mass="79570">MKLKHLYLCSALLLPAVPAAPALAQEEAQTDATGAAGVGDIVVTAQKRAENLQKVPIVITAVSGAQIENSGVTNLQTLPAIAPGLNSRVTAGAFQPYIRGVGTSSNVVENPVALYIDGVYLPQQREGLRELPDVEQVAVLKGPQGTLFGRNATGGVIQITTRKPTQDAEFMARAGIDNYATFRGTLFASGGLTDGIAASFSADYADQGKGFGDNVTNGHDTFQLLHSLSLRGKIVVDAGPRTEITLIGDYMDRKERTYSFVPYPGTSFSVPYAPVGSVYDTRSPIDPYTAFEGGGVSLNIDHDLDFARLVSITSWRKGSTSYLFDDVPVGTPVFYVGVDKGDQPNENFTQEIQLISSDNGTFNWTVGAFYFWNKTANSPITRQFFPAFYGPAGPAPTSNRISQTYGEETTESIAPFGQVSIEVMQDTRLTLGARYTYEKRDMNGRTVLTRYDGTVLTIPKAAVVPDSITIKKPTWRVALDHQFTPDVLGYVSYNRGIKSGGFNILNVNNPAYLPERLDAYEAGLKMQLFDRRLRLNVGGFYYDYSNLQVIQFINLAQTVVNGAKARIYGVDVDFNAKLSDEFSLSGGFEILHARFTDYRNAVGSTPLPGGGATLGTVVASGNRIPQAQKFVASLSADYQKQFSFGSLNFNLTGNYNGDYYVEPDNFLKQGSYVMLNSSLTWTEPNGHYSLSVWGRNLANEKIITNASSQAIGYPISYGQPPRTYGLTGKVMF</sequence>
<dbReference type="Proteomes" id="UP000571950">
    <property type="component" value="Unassembled WGS sequence"/>
</dbReference>
<evidence type="ECO:0000256" key="12">
    <source>
        <dbReference type="RuleBase" id="RU003357"/>
    </source>
</evidence>
<feature type="signal peptide" evidence="13">
    <location>
        <begin position="1"/>
        <end position="24"/>
    </location>
</feature>
<evidence type="ECO:0000256" key="8">
    <source>
        <dbReference type="ARBA" id="ARBA00023077"/>
    </source>
</evidence>
<dbReference type="InterPro" id="IPR000531">
    <property type="entry name" value="Beta-barrel_TonB"/>
</dbReference>
<comment type="caution">
    <text evidence="16">The sequence shown here is derived from an EMBL/GenBank/DDBJ whole genome shotgun (WGS) entry which is preliminary data.</text>
</comment>
<evidence type="ECO:0000256" key="10">
    <source>
        <dbReference type="ARBA" id="ARBA00023237"/>
    </source>
</evidence>
<dbReference type="AlphaFoldDB" id="A0A7W6BJZ8"/>
<evidence type="ECO:0000256" key="6">
    <source>
        <dbReference type="ARBA" id="ARBA00023004"/>
    </source>
</evidence>
<keyword evidence="10 11" id="KW-0998">Cell outer membrane</keyword>
<evidence type="ECO:0000256" key="13">
    <source>
        <dbReference type="SAM" id="SignalP"/>
    </source>
</evidence>
<evidence type="ECO:0000256" key="9">
    <source>
        <dbReference type="ARBA" id="ARBA00023136"/>
    </source>
</evidence>
<protein>
    <submittedName>
        <fullName evidence="16">Outer membrane receptor protein involved in Fe transport</fullName>
    </submittedName>
</protein>
<comment type="subcellular location">
    <subcellularLocation>
        <location evidence="1 11">Cell outer membrane</location>
        <topology evidence="1 11">Multi-pass membrane protein</topology>
    </subcellularLocation>
</comment>
<evidence type="ECO:0000259" key="15">
    <source>
        <dbReference type="Pfam" id="PF07715"/>
    </source>
</evidence>
<evidence type="ECO:0000259" key="14">
    <source>
        <dbReference type="Pfam" id="PF00593"/>
    </source>
</evidence>
<evidence type="ECO:0000256" key="1">
    <source>
        <dbReference type="ARBA" id="ARBA00004571"/>
    </source>
</evidence>
<gene>
    <name evidence="16" type="ORF">GGR43_004007</name>
</gene>
<evidence type="ECO:0000256" key="4">
    <source>
        <dbReference type="ARBA" id="ARBA00022496"/>
    </source>
</evidence>
<evidence type="ECO:0000256" key="2">
    <source>
        <dbReference type="ARBA" id="ARBA00022448"/>
    </source>
</evidence>
<dbReference type="PROSITE" id="PS52016">
    <property type="entry name" value="TONB_DEPENDENT_REC_3"/>
    <property type="match status" value="1"/>
</dbReference>
<keyword evidence="7" id="KW-0406">Ion transport</keyword>
<feature type="domain" description="TonB-dependent receptor plug" evidence="15">
    <location>
        <begin position="52"/>
        <end position="156"/>
    </location>
</feature>
<dbReference type="SUPFAM" id="SSF56935">
    <property type="entry name" value="Porins"/>
    <property type="match status" value="1"/>
</dbReference>
<keyword evidence="2 11" id="KW-0813">Transport</keyword>
<evidence type="ECO:0000256" key="3">
    <source>
        <dbReference type="ARBA" id="ARBA00022452"/>
    </source>
</evidence>
<keyword evidence="13" id="KW-0732">Signal</keyword>
<dbReference type="InterPro" id="IPR012910">
    <property type="entry name" value="Plug_dom"/>
</dbReference>
<dbReference type="Pfam" id="PF00593">
    <property type="entry name" value="TonB_dep_Rec_b-barrel"/>
    <property type="match status" value="1"/>
</dbReference>
<feature type="domain" description="TonB-dependent receptor-like beta-barrel" evidence="14">
    <location>
        <begin position="258"/>
        <end position="697"/>
    </location>
</feature>
<evidence type="ECO:0000256" key="11">
    <source>
        <dbReference type="PROSITE-ProRule" id="PRU01360"/>
    </source>
</evidence>
<dbReference type="Pfam" id="PF07715">
    <property type="entry name" value="Plug"/>
    <property type="match status" value="1"/>
</dbReference>
<keyword evidence="17" id="KW-1185">Reference proteome</keyword>
<evidence type="ECO:0000313" key="16">
    <source>
        <dbReference type="EMBL" id="MBB3928263.1"/>
    </source>
</evidence>
<keyword evidence="3 11" id="KW-1134">Transmembrane beta strand</keyword>